<feature type="transmembrane region" description="Helical" evidence="1">
    <location>
        <begin position="269"/>
        <end position="289"/>
    </location>
</feature>
<sequence length="372" mass="40875">MTVPHPPAASPAPVQDRALLPDVLRGVALLGILTVNMQDFAGYREWTQHGLDRAAQILIDVFANGRFISIFAMLFGWGAYGIYQRHGLRIFTRRHLLLLLIGTLHYLLFWHGDIISTYAGLALLIPLLARLQTRPLLWLGVGLGAWWLFMNVLSAFAFGTEARFSGLPTPSELQSYGVAVAARGSDFAGGYMAGLLFNGPWLLLLFVLGMVAAREGVFSHPQRFGWLFRRFVGVALPLGLLLGAVLAYLNTRPDAFSGVLVPPVRMLGGLLGALGYVGILGLLLNRGALSGFNVFSATGRTALTNYLLQTLVMTTIFYPYAGAQWEKWGAAPALALALFLGVLQIVLSQWWLRSHARGPVEEWLRRMVYMGH</sequence>
<feature type="transmembrane region" description="Helical" evidence="1">
    <location>
        <begin position="61"/>
        <end position="83"/>
    </location>
</feature>
<feature type="domain" description="DUF418" evidence="2">
    <location>
        <begin position="212"/>
        <end position="370"/>
    </location>
</feature>
<proteinExistence type="predicted"/>
<keyword evidence="1" id="KW-0472">Membrane</keyword>
<feature type="transmembrane region" description="Helical" evidence="1">
    <location>
        <begin position="136"/>
        <end position="158"/>
    </location>
</feature>
<keyword evidence="1" id="KW-0812">Transmembrane</keyword>
<dbReference type="Pfam" id="PF04235">
    <property type="entry name" value="DUF418"/>
    <property type="match status" value="1"/>
</dbReference>
<dbReference type="PANTHER" id="PTHR30590">
    <property type="entry name" value="INNER MEMBRANE PROTEIN"/>
    <property type="match status" value="1"/>
</dbReference>
<feature type="transmembrane region" description="Helical" evidence="1">
    <location>
        <begin position="333"/>
        <end position="352"/>
    </location>
</feature>
<evidence type="ECO:0000313" key="3">
    <source>
        <dbReference type="EMBL" id="WYF43220.1"/>
    </source>
</evidence>
<feature type="transmembrane region" description="Helical" evidence="1">
    <location>
        <begin position="301"/>
        <end position="321"/>
    </location>
</feature>
<gene>
    <name evidence="3" type="ORF">WDJ50_07165</name>
</gene>
<reference evidence="3" key="1">
    <citation type="submission" date="2024-03" db="EMBL/GenBank/DDBJ databases">
        <title>Deinococcus weizhi sp. nov., isolated from human skin.</title>
        <authorList>
            <person name="Wei Z."/>
            <person name="Tian F."/>
            <person name="Yang C."/>
            <person name="Xin L.T."/>
            <person name="Wen Z.J."/>
            <person name="Lan K.C."/>
            <person name="Yu L."/>
            <person name="Zhe W."/>
            <person name="Dan F.D."/>
            <person name="Jun W."/>
            <person name="Rui Z."/>
            <person name="Yong X.J."/>
            <person name="Ting Y."/>
            <person name="Wei X."/>
            <person name="Xu Z.G."/>
            <person name="Xin Z."/>
            <person name="Dong F.G."/>
            <person name="Ni X.M."/>
            <person name="Zheng M.G."/>
            <person name="Chun Y."/>
            <person name="Qian W.X."/>
        </authorList>
    </citation>
    <scope>NUCLEOTIDE SEQUENCE</scope>
    <source>
        <strain evidence="3">VB142</strain>
    </source>
</reference>
<accession>A0AAU6PYY0</accession>
<dbReference type="InterPro" id="IPR052529">
    <property type="entry name" value="Bact_Transport_Assoc"/>
</dbReference>
<keyword evidence="1" id="KW-1133">Transmembrane helix</keyword>
<feature type="transmembrane region" description="Helical" evidence="1">
    <location>
        <begin position="231"/>
        <end position="249"/>
    </location>
</feature>
<organism evidence="3">
    <name type="scientific">Deinococcus sp. VB142</name>
    <dbReference type="NCBI Taxonomy" id="3112952"/>
    <lineage>
        <taxon>Bacteria</taxon>
        <taxon>Thermotogati</taxon>
        <taxon>Deinococcota</taxon>
        <taxon>Deinococci</taxon>
        <taxon>Deinococcales</taxon>
        <taxon>Deinococcaceae</taxon>
        <taxon>Deinococcus</taxon>
    </lineage>
</organism>
<dbReference type="PANTHER" id="PTHR30590:SF2">
    <property type="entry name" value="INNER MEMBRANE PROTEIN"/>
    <property type="match status" value="1"/>
</dbReference>
<dbReference type="InterPro" id="IPR007349">
    <property type="entry name" value="DUF418"/>
</dbReference>
<dbReference type="AlphaFoldDB" id="A0AAU6PYY0"/>
<evidence type="ECO:0000256" key="1">
    <source>
        <dbReference type="SAM" id="Phobius"/>
    </source>
</evidence>
<feature type="transmembrane region" description="Helical" evidence="1">
    <location>
        <begin position="103"/>
        <end position="129"/>
    </location>
</feature>
<feature type="transmembrane region" description="Helical" evidence="1">
    <location>
        <begin position="191"/>
        <end position="211"/>
    </location>
</feature>
<protein>
    <submittedName>
        <fullName evidence="3">DUF418 domain-containing protein</fullName>
    </submittedName>
</protein>
<evidence type="ECO:0000259" key="2">
    <source>
        <dbReference type="Pfam" id="PF04235"/>
    </source>
</evidence>
<name>A0AAU6PYY0_9DEIO</name>
<dbReference type="EMBL" id="CP149782">
    <property type="protein sequence ID" value="WYF43220.1"/>
    <property type="molecule type" value="Genomic_DNA"/>
</dbReference>
<dbReference type="RefSeq" id="WP_339093694.1">
    <property type="nucleotide sequence ID" value="NZ_CP149782.1"/>
</dbReference>